<accession>A0ABV0BRU5</accession>
<dbReference type="InterPro" id="IPR037004">
    <property type="entry name" value="Exonuc_VII_ssu_sf"/>
</dbReference>
<reference evidence="7 8" key="1">
    <citation type="submission" date="2024-04" db="EMBL/GenBank/DDBJ databases">
        <title>WGS of bacteria from Torrens River.</title>
        <authorList>
            <person name="Wyrsch E.R."/>
            <person name="Drigo B."/>
        </authorList>
    </citation>
    <scope>NUCLEOTIDE SEQUENCE [LARGE SCALE GENOMIC DNA]</scope>
    <source>
        <strain evidence="7 8">TWI391</strain>
    </source>
</reference>
<dbReference type="EMBL" id="JBDJNQ010000003">
    <property type="protein sequence ID" value="MEN5377215.1"/>
    <property type="molecule type" value="Genomic_DNA"/>
</dbReference>
<keyword evidence="8" id="KW-1185">Reference proteome</keyword>
<dbReference type="Gene3D" id="1.10.287.1040">
    <property type="entry name" value="Exonuclease VII, small subunit"/>
    <property type="match status" value="1"/>
</dbReference>
<evidence type="ECO:0000256" key="5">
    <source>
        <dbReference type="ARBA" id="ARBA00022839"/>
    </source>
</evidence>
<keyword evidence="2" id="KW-0963">Cytoplasm</keyword>
<gene>
    <name evidence="7" type="primary">xseB</name>
    <name evidence="7" type="ORF">ABE541_08085</name>
</gene>
<dbReference type="GO" id="GO:0008855">
    <property type="term" value="F:exodeoxyribonuclease VII activity"/>
    <property type="evidence" value="ECO:0007669"/>
    <property type="project" value="UniProtKB-EC"/>
</dbReference>
<proteinExistence type="inferred from homology"/>
<evidence type="ECO:0000256" key="3">
    <source>
        <dbReference type="ARBA" id="ARBA00022722"/>
    </source>
</evidence>
<evidence type="ECO:0000256" key="4">
    <source>
        <dbReference type="ARBA" id="ARBA00022801"/>
    </source>
</evidence>
<keyword evidence="3" id="KW-0540">Nuclease</keyword>
<evidence type="ECO:0000313" key="7">
    <source>
        <dbReference type="EMBL" id="MEN5377215.1"/>
    </source>
</evidence>
<keyword evidence="4 7" id="KW-0378">Hydrolase</keyword>
<comment type="similarity">
    <text evidence="1">Belongs to the XseB family.</text>
</comment>
<evidence type="ECO:0000313" key="8">
    <source>
        <dbReference type="Proteomes" id="UP001409291"/>
    </source>
</evidence>
<evidence type="ECO:0000256" key="6">
    <source>
        <dbReference type="NCBIfam" id="TIGR01280"/>
    </source>
</evidence>
<organism evidence="7 8">
    <name type="scientific">Sphingobacterium kitahiroshimense</name>
    <dbReference type="NCBI Taxonomy" id="470446"/>
    <lineage>
        <taxon>Bacteria</taxon>
        <taxon>Pseudomonadati</taxon>
        <taxon>Bacteroidota</taxon>
        <taxon>Sphingobacteriia</taxon>
        <taxon>Sphingobacteriales</taxon>
        <taxon>Sphingobacteriaceae</taxon>
        <taxon>Sphingobacterium</taxon>
    </lineage>
</organism>
<dbReference type="InterPro" id="IPR003761">
    <property type="entry name" value="Exonuc_VII_S"/>
</dbReference>
<evidence type="ECO:0000256" key="1">
    <source>
        <dbReference type="ARBA" id="ARBA00009998"/>
    </source>
</evidence>
<evidence type="ECO:0000256" key="2">
    <source>
        <dbReference type="ARBA" id="ARBA00022490"/>
    </source>
</evidence>
<comment type="caution">
    <text evidence="7">The sequence shown here is derived from an EMBL/GenBank/DDBJ whole genome shotgun (WGS) entry which is preliminary data.</text>
</comment>
<dbReference type="EC" id="3.1.11.6" evidence="6"/>
<dbReference type="NCBIfam" id="TIGR01280">
    <property type="entry name" value="xseB"/>
    <property type="match status" value="1"/>
</dbReference>
<dbReference type="RefSeq" id="WP_346581066.1">
    <property type="nucleotide sequence ID" value="NZ_JBDJLH010000004.1"/>
</dbReference>
<name>A0ABV0BRU5_9SPHI</name>
<dbReference type="Pfam" id="PF02609">
    <property type="entry name" value="Exonuc_VII_S"/>
    <property type="match status" value="1"/>
</dbReference>
<dbReference type="Proteomes" id="UP001409291">
    <property type="component" value="Unassembled WGS sequence"/>
</dbReference>
<protein>
    <recommendedName>
        <fullName evidence="6">Exodeoxyribonuclease VII small subunit</fullName>
        <ecNumber evidence="6">3.1.11.6</ecNumber>
    </recommendedName>
</protein>
<dbReference type="SUPFAM" id="SSF116842">
    <property type="entry name" value="XseB-like"/>
    <property type="match status" value="1"/>
</dbReference>
<sequence length="71" mass="8201">MENKYTYTDAFEELKKIVQEIETGNTNIDALSEKIKRASILIQICRAQLTSTEEEVNLLLKNLTPIENEEE</sequence>
<keyword evidence="5" id="KW-0269">Exonuclease</keyword>